<dbReference type="InterPro" id="IPR036291">
    <property type="entry name" value="NAD(P)-bd_dom_sf"/>
</dbReference>
<dbReference type="EC" id="1.3.1.75" evidence="6"/>
<dbReference type="STRING" id="390807.SAMN04488095_2856"/>
<dbReference type="InterPro" id="IPR016040">
    <property type="entry name" value="NAD(P)-bd_dom"/>
</dbReference>
<reference evidence="10 11" key="1">
    <citation type="submission" date="2016-10" db="EMBL/GenBank/DDBJ databases">
        <authorList>
            <person name="de Groot N.N."/>
        </authorList>
    </citation>
    <scope>NUCLEOTIDE SEQUENCE [LARGE SCALE GENOMIC DNA]</scope>
    <source>
        <strain evidence="10 11">DSM 19073</strain>
    </source>
</reference>
<dbReference type="OrthoDB" id="367683at2"/>
<accession>A0A1I3RAY4</accession>
<keyword evidence="11" id="KW-1185">Reference proteome</keyword>
<gene>
    <name evidence="10" type="ORF">SAMN04488095_2856</name>
</gene>
<dbReference type="EMBL" id="FORA01000003">
    <property type="protein sequence ID" value="SFJ43345.1"/>
    <property type="molecule type" value="Genomic_DNA"/>
</dbReference>
<evidence type="ECO:0000313" key="10">
    <source>
        <dbReference type="EMBL" id="SFJ43345.1"/>
    </source>
</evidence>
<evidence type="ECO:0000256" key="5">
    <source>
        <dbReference type="ARBA" id="ARBA00023171"/>
    </source>
</evidence>
<comment type="pathway">
    <text evidence="1">Porphyrin-containing compound metabolism; chlorophyll biosynthesis.</text>
</comment>
<dbReference type="PANTHER" id="PTHR47378:SF1">
    <property type="entry name" value="DIVINYL CHLOROPHYLLIDE A 8-VINYL-REDUCTASE, CHLOROPLASTIC"/>
    <property type="match status" value="1"/>
</dbReference>
<keyword evidence="5" id="KW-0149">Chlorophyll biosynthesis</keyword>
<evidence type="ECO:0000256" key="7">
    <source>
        <dbReference type="ARBA" id="ARBA00024089"/>
    </source>
</evidence>
<name>A0A1I3RAY4_9RHOB</name>
<keyword evidence="2" id="KW-0521">NADP</keyword>
<dbReference type="PANTHER" id="PTHR47378">
    <property type="entry name" value="DIVINYL CHLOROPHYLLIDE A 8-VINYL-REDUCTASE, CHLOROPLASTIC"/>
    <property type="match status" value="1"/>
</dbReference>
<evidence type="ECO:0000259" key="9">
    <source>
        <dbReference type="Pfam" id="PF13460"/>
    </source>
</evidence>
<protein>
    <recommendedName>
        <fullName evidence="7">Divinyl chlorophyllide a 8-vinyl-reductase, chloroplastic</fullName>
        <ecNumber evidence="6">1.3.1.75</ecNumber>
    </recommendedName>
</protein>
<dbReference type="InterPro" id="IPR044201">
    <property type="entry name" value="DVR-like"/>
</dbReference>
<dbReference type="GO" id="GO:0015995">
    <property type="term" value="P:chlorophyll biosynthetic process"/>
    <property type="evidence" value="ECO:0007669"/>
    <property type="project" value="UniProtKB-UniPathway"/>
</dbReference>
<dbReference type="RefSeq" id="WP_092782047.1">
    <property type="nucleotide sequence ID" value="NZ_FORA01000003.1"/>
</dbReference>
<keyword evidence="3" id="KW-0809">Transit peptide</keyword>
<dbReference type="Pfam" id="PF13460">
    <property type="entry name" value="NAD_binding_10"/>
    <property type="match status" value="1"/>
</dbReference>
<dbReference type="AlphaFoldDB" id="A0A1I3RAY4"/>
<dbReference type="SUPFAM" id="SSF51735">
    <property type="entry name" value="NAD(P)-binding Rossmann-fold domains"/>
    <property type="match status" value="1"/>
</dbReference>
<feature type="domain" description="NAD(P)-binding" evidence="9">
    <location>
        <begin position="12"/>
        <end position="188"/>
    </location>
</feature>
<dbReference type="Proteomes" id="UP000199110">
    <property type="component" value="Unassembled WGS sequence"/>
</dbReference>
<dbReference type="CDD" id="cd05243">
    <property type="entry name" value="SDR_a5"/>
    <property type="match status" value="1"/>
</dbReference>
<evidence type="ECO:0000256" key="1">
    <source>
        <dbReference type="ARBA" id="ARBA00005173"/>
    </source>
</evidence>
<keyword evidence="4" id="KW-0560">Oxidoreductase</keyword>
<proteinExistence type="predicted"/>
<organism evidence="10 11">
    <name type="scientific">Jannaschia pohangensis</name>
    <dbReference type="NCBI Taxonomy" id="390807"/>
    <lineage>
        <taxon>Bacteria</taxon>
        <taxon>Pseudomonadati</taxon>
        <taxon>Pseudomonadota</taxon>
        <taxon>Alphaproteobacteria</taxon>
        <taxon>Rhodobacterales</taxon>
        <taxon>Roseobacteraceae</taxon>
        <taxon>Jannaschia</taxon>
    </lineage>
</organism>
<evidence type="ECO:0000256" key="3">
    <source>
        <dbReference type="ARBA" id="ARBA00022946"/>
    </source>
</evidence>
<sequence>MAAQLHSILLAGATGAIGRAVAWELLSQGFAVTALLRPESDPSGLPEGVAVQVAAPEGTFDAVVSCIASRTGTPADAWAVDHRANLDLLAMAQTAGAGRFLLLSAICVQKPDLAFQQAKLAFEAELAASGLDWTVVRPTAFFKSLSGQVARVQAGKPFLAFGDGTVTACKPISDGDLARFVARTLTDPATHGTILPIGGPGPAITPRDQATILSDLLGRPVPVRRIPPILMDAIVGVLDIGARIVPGLRDKAALARIGRYYATESMLVWDAAAGRYDADATPEYGTETLRDHYAALLRGDLDSDLGQQAVFGRPKA</sequence>
<comment type="catalytic activity">
    <reaction evidence="8">
        <text>protochlorophyllide a + NADP(+) = 3,8-divinyl protochlorophyllide a + NADPH + H(+)</text>
        <dbReference type="Rhea" id="RHEA:48884"/>
        <dbReference type="ChEBI" id="CHEBI:15378"/>
        <dbReference type="ChEBI" id="CHEBI:57783"/>
        <dbReference type="ChEBI" id="CHEBI:58349"/>
        <dbReference type="ChEBI" id="CHEBI:58632"/>
        <dbReference type="ChEBI" id="CHEBI:83350"/>
        <dbReference type="EC" id="1.3.1.75"/>
    </reaction>
</comment>
<dbReference type="GO" id="GO:0033728">
    <property type="term" value="F:3,8-divinyl protochlorophyllide a 8-vinyl-reductase (NADPH) activity"/>
    <property type="evidence" value="ECO:0007669"/>
    <property type="project" value="UniProtKB-EC"/>
</dbReference>
<dbReference type="UniPathway" id="UPA00668"/>
<evidence type="ECO:0000256" key="6">
    <source>
        <dbReference type="ARBA" id="ARBA00024059"/>
    </source>
</evidence>
<evidence type="ECO:0000256" key="2">
    <source>
        <dbReference type="ARBA" id="ARBA00022857"/>
    </source>
</evidence>
<dbReference type="Gene3D" id="3.40.50.720">
    <property type="entry name" value="NAD(P)-binding Rossmann-like Domain"/>
    <property type="match status" value="1"/>
</dbReference>
<evidence type="ECO:0000256" key="8">
    <source>
        <dbReference type="ARBA" id="ARBA00049498"/>
    </source>
</evidence>
<evidence type="ECO:0000256" key="4">
    <source>
        <dbReference type="ARBA" id="ARBA00023002"/>
    </source>
</evidence>
<evidence type="ECO:0000313" key="11">
    <source>
        <dbReference type="Proteomes" id="UP000199110"/>
    </source>
</evidence>